<dbReference type="Pfam" id="PF14502">
    <property type="entry name" value="HTH_41"/>
    <property type="match status" value="1"/>
</dbReference>
<dbReference type="Gene3D" id="3.40.190.10">
    <property type="entry name" value="Periplasmic binding protein-like II"/>
    <property type="match status" value="2"/>
</dbReference>
<evidence type="ECO:0000313" key="3">
    <source>
        <dbReference type="EMBL" id="MSS57731.1"/>
    </source>
</evidence>
<dbReference type="InterPro" id="IPR032791">
    <property type="entry name" value="YhfZ_C"/>
</dbReference>
<dbReference type="SUPFAM" id="SSF46785">
    <property type="entry name" value="Winged helix' DNA-binding domain"/>
    <property type="match status" value="1"/>
</dbReference>
<dbReference type="EMBL" id="VUMN01000003">
    <property type="protein sequence ID" value="MSS57731.1"/>
    <property type="molecule type" value="Genomic_DNA"/>
</dbReference>
<organism evidence="3 4">
    <name type="scientific">Stecheria intestinalis</name>
    <dbReference type="NCBI Taxonomy" id="2606630"/>
    <lineage>
        <taxon>Bacteria</taxon>
        <taxon>Bacillati</taxon>
        <taxon>Bacillota</taxon>
        <taxon>Erysipelotrichia</taxon>
        <taxon>Erysipelotrichales</taxon>
        <taxon>Erysipelotrichaceae</taxon>
        <taxon>Stecheria</taxon>
    </lineage>
</organism>
<feature type="domain" description="Uncharacterised protein YhfZ C-terminal" evidence="2">
    <location>
        <begin position="80"/>
        <end position="307"/>
    </location>
</feature>
<keyword evidence="4" id="KW-1185">Reference proteome</keyword>
<comment type="caution">
    <text evidence="3">The sequence shown here is derived from an EMBL/GenBank/DDBJ whole genome shotgun (WGS) entry which is preliminary data.</text>
</comment>
<name>A0A7X2NQI2_9FIRM</name>
<evidence type="ECO:0000259" key="2">
    <source>
        <dbReference type="Pfam" id="PF14503"/>
    </source>
</evidence>
<sequence length="307" mass="34256">MEYFDKLLSKNGQAAIALSRVFLCYESGERVPTISELSERLNIARGTIQNGMRTLESSDAITLENRGHLGSFLRQKNTVLLLQIIGVNGIVGAMPLPYSKKYEGLATGLISSLENQYGIPAALSFMRGAKNRISMVMENRYDFAIVSKYAAEEYQKKDPDMRIVVEFGNGTYCSSHVIIFHDPDADVIQDGMKIGIDRSSIDQENMVRLACGDKEVQLVPVEYNSLLGRVMSGEIDATVWNLDEVKDRMAKINYRKISEMHDSDTNAVMIVNAAREEMVSILKKMVSVDDVLTTQKMVENGTLTPSY</sequence>
<evidence type="ECO:0000313" key="4">
    <source>
        <dbReference type="Proteomes" id="UP000461880"/>
    </source>
</evidence>
<gene>
    <name evidence="3" type="ORF">FYJ51_02275</name>
</gene>
<proteinExistence type="predicted"/>
<dbReference type="AlphaFoldDB" id="A0A7X2NQI2"/>
<dbReference type="NCBIfam" id="NF041241">
    <property type="entry name" value="YhfZ_full"/>
    <property type="match status" value="1"/>
</dbReference>
<dbReference type="Pfam" id="PF14503">
    <property type="entry name" value="YhfZ_C"/>
    <property type="match status" value="1"/>
</dbReference>
<protein>
    <submittedName>
        <fullName evidence="3">Transporter substrate-binding domain-containing protein</fullName>
    </submittedName>
</protein>
<reference evidence="3 4" key="1">
    <citation type="submission" date="2019-08" db="EMBL/GenBank/DDBJ databases">
        <title>In-depth cultivation of the pig gut microbiome towards novel bacterial diversity and tailored functional studies.</title>
        <authorList>
            <person name="Wylensek D."/>
            <person name="Hitch T.C.A."/>
            <person name="Clavel T."/>
        </authorList>
    </citation>
    <scope>NUCLEOTIDE SEQUENCE [LARGE SCALE GENOMIC DNA]</scope>
    <source>
        <strain evidence="3 4">Oil+RF-744-GAM-WT-6</strain>
    </source>
</reference>
<dbReference type="InterPro" id="IPR036388">
    <property type="entry name" value="WH-like_DNA-bd_sf"/>
</dbReference>
<dbReference type="Proteomes" id="UP000461880">
    <property type="component" value="Unassembled WGS sequence"/>
</dbReference>
<accession>A0A7X2NQI2</accession>
<evidence type="ECO:0000259" key="1">
    <source>
        <dbReference type="Pfam" id="PF14502"/>
    </source>
</evidence>
<dbReference type="RefSeq" id="WP_154502761.1">
    <property type="nucleotide sequence ID" value="NZ_VUMN01000003.1"/>
</dbReference>
<dbReference type="InterPro" id="IPR041444">
    <property type="entry name" value="HTH_41"/>
</dbReference>
<feature type="domain" description="YhfZ helix-turn-helix" evidence="1">
    <location>
        <begin position="27"/>
        <end position="73"/>
    </location>
</feature>
<dbReference type="Gene3D" id="1.10.10.10">
    <property type="entry name" value="Winged helix-like DNA-binding domain superfamily/Winged helix DNA-binding domain"/>
    <property type="match status" value="1"/>
</dbReference>
<dbReference type="SUPFAM" id="SSF53850">
    <property type="entry name" value="Periplasmic binding protein-like II"/>
    <property type="match status" value="1"/>
</dbReference>
<dbReference type="InterPro" id="IPR036390">
    <property type="entry name" value="WH_DNA-bd_sf"/>
</dbReference>